<dbReference type="OrthoDB" id="1522859at2"/>
<dbReference type="Pfam" id="PF03544">
    <property type="entry name" value="TonB_C"/>
    <property type="match status" value="1"/>
</dbReference>
<name>A0A6L3ZEF3_9FLAO</name>
<gene>
    <name evidence="11" type="ORF">F8C82_09060</name>
</gene>
<evidence type="ECO:0000256" key="5">
    <source>
        <dbReference type="ARBA" id="ARBA00022519"/>
    </source>
</evidence>
<reference evidence="11 12" key="1">
    <citation type="submission" date="2019-10" db="EMBL/GenBank/DDBJ databases">
        <title>Genome sequence of Phaeocystidibacter marisrubri JCM30614 (type strain).</title>
        <authorList>
            <person name="Bowman J.P."/>
        </authorList>
    </citation>
    <scope>NUCLEOTIDE SEQUENCE [LARGE SCALE GENOMIC DNA]</scope>
    <source>
        <strain evidence="11 12">JCM 30614</strain>
    </source>
</reference>
<keyword evidence="3" id="KW-0813">Transport</keyword>
<keyword evidence="4" id="KW-1003">Cell membrane</keyword>
<evidence type="ECO:0000259" key="10">
    <source>
        <dbReference type="PROSITE" id="PS52015"/>
    </source>
</evidence>
<accession>A0A6L3ZEF3</accession>
<dbReference type="Gene3D" id="3.30.1150.10">
    <property type="match status" value="1"/>
</dbReference>
<dbReference type="PANTHER" id="PTHR33446">
    <property type="entry name" value="PROTEIN TONB-RELATED"/>
    <property type="match status" value="1"/>
</dbReference>
<dbReference type="SUPFAM" id="SSF74653">
    <property type="entry name" value="TolA/TonB C-terminal domain"/>
    <property type="match status" value="1"/>
</dbReference>
<evidence type="ECO:0000256" key="3">
    <source>
        <dbReference type="ARBA" id="ARBA00022448"/>
    </source>
</evidence>
<feature type="domain" description="TonB C-terminal" evidence="10">
    <location>
        <begin position="62"/>
        <end position="156"/>
    </location>
</feature>
<keyword evidence="8" id="KW-1133">Transmembrane helix</keyword>
<dbReference type="AlphaFoldDB" id="A0A6L3ZEF3"/>
<dbReference type="GO" id="GO:0098797">
    <property type="term" value="C:plasma membrane protein complex"/>
    <property type="evidence" value="ECO:0007669"/>
    <property type="project" value="TreeGrafter"/>
</dbReference>
<comment type="caution">
    <text evidence="11">The sequence shown here is derived from an EMBL/GenBank/DDBJ whole genome shotgun (WGS) entry which is preliminary data.</text>
</comment>
<dbReference type="InterPro" id="IPR006260">
    <property type="entry name" value="TonB/TolA_C"/>
</dbReference>
<evidence type="ECO:0000313" key="11">
    <source>
        <dbReference type="EMBL" id="KAB2815837.1"/>
    </source>
</evidence>
<evidence type="ECO:0000313" key="12">
    <source>
        <dbReference type="Proteomes" id="UP000484164"/>
    </source>
</evidence>
<evidence type="ECO:0000256" key="9">
    <source>
        <dbReference type="ARBA" id="ARBA00023136"/>
    </source>
</evidence>
<comment type="similarity">
    <text evidence="2">Belongs to the TonB family.</text>
</comment>
<keyword evidence="12" id="KW-1185">Reference proteome</keyword>
<comment type="subcellular location">
    <subcellularLocation>
        <location evidence="1">Cell inner membrane</location>
        <topology evidence="1">Single-pass membrane protein</topology>
        <orientation evidence="1">Periplasmic side</orientation>
    </subcellularLocation>
</comment>
<protein>
    <submittedName>
        <fullName evidence="11">TonB family protein</fullName>
    </submittedName>
</protein>
<dbReference type="NCBIfam" id="TIGR01352">
    <property type="entry name" value="tonB_Cterm"/>
    <property type="match status" value="1"/>
</dbReference>
<evidence type="ECO:0000256" key="2">
    <source>
        <dbReference type="ARBA" id="ARBA00006555"/>
    </source>
</evidence>
<evidence type="ECO:0000256" key="8">
    <source>
        <dbReference type="ARBA" id="ARBA00022989"/>
    </source>
</evidence>
<keyword evidence="9" id="KW-0472">Membrane</keyword>
<dbReference type="GO" id="GO:0055085">
    <property type="term" value="P:transmembrane transport"/>
    <property type="evidence" value="ECO:0007669"/>
    <property type="project" value="InterPro"/>
</dbReference>
<evidence type="ECO:0000256" key="4">
    <source>
        <dbReference type="ARBA" id="ARBA00022475"/>
    </source>
</evidence>
<dbReference type="PROSITE" id="PS52015">
    <property type="entry name" value="TONB_CTD"/>
    <property type="match status" value="1"/>
</dbReference>
<dbReference type="Proteomes" id="UP000484164">
    <property type="component" value="Unassembled WGS sequence"/>
</dbReference>
<dbReference type="InterPro" id="IPR037682">
    <property type="entry name" value="TonB_C"/>
</dbReference>
<dbReference type="InterPro" id="IPR051045">
    <property type="entry name" value="TonB-dependent_transducer"/>
</dbReference>
<keyword evidence="5" id="KW-0997">Cell inner membrane</keyword>
<proteinExistence type="inferred from homology"/>
<sequence>MLLRTLVVAFSILSITGLGQTPDPIPVDYDELDDEVLTFISVEFLPVYPGCENEDDEDVKFQCFQTKIQEHIIQNFTITREMQKEPGGKVWVEFIIEKDGSISSTEVSRSSGNKLVDAEALRIVSSLPAMTPAIGENNTPVRMRYTVPINANWTND</sequence>
<organism evidence="11 12">
    <name type="scientific">Phaeocystidibacter marisrubri</name>
    <dbReference type="NCBI Taxonomy" id="1577780"/>
    <lineage>
        <taxon>Bacteria</taxon>
        <taxon>Pseudomonadati</taxon>
        <taxon>Bacteroidota</taxon>
        <taxon>Flavobacteriia</taxon>
        <taxon>Flavobacteriales</taxon>
        <taxon>Phaeocystidibacteraceae</taxon>
        <taxon>Phaeocystidibacter</taxon>
    </lineage>
</organism>
<dbReference type="RefSeq" id="WP_151693266.1">
    <property type="nucleotide sequence ID" value="NZ_BMGX01000001.1"/>
</dbReference>
<evidence type="ECO:0000256" key="6">
    <source>
        <dbReference type="ARBA" id="ARBA00022692"/>
    </source>
</evidence>
<keyword evidence="7" id="KW-0653">Protein transport</keyword>
<evidence type="ECO:0000256" key="7">
    <source>
        <dbReference type="ARBA" id="ARBA00022927"/>
    </source>
</evidence>
<dbReference type="EMBL" id="WBVQ01000002">
    <property type="protein sequence ID" value="KAB2815837.1"/>
    <property type="molecule type" value="Genomic_DNA"/>
</dbReference>
<dbReference type="PANTHER" id="PTHR33446:SF2">
    <property type="entry name" value="PROTEIN TONB"/>
    <property type="match status" value="1"/>
</dbReference>
<dbReference type="GO" id="GO:0015031">
    <property type="term" value="P:protein transport"/>
    <property type="evidence" value="ECO:0007669"/>
    <property type="project" value="UniProtKB-KW"/>
</dbReference>
<dbReference type="GO" id="GO:0031992">
    <property type="term" value="F:energy transducer activity"/>
    <property type="evidence" value="ECO:0007669"/>
    <property type="project" value="TreeGrafter"/>
</dbReference>
<evidence type="ECO:0000256" key="1">
    <source>
        <dbReference type="ARBA" id="ARBA00004383"/>
    </source>
</evidence>
<keyword evidence="6" id="KW-0812">Transmembrane</keyword>